<accession>A0ABS4DJP9</accession>
<gene>
    <name evidence="1" type="ORF">J7I44_03105</name>
</gene>
<evidence type="ECO:0000313" key="2">
    <source>
        <dbReference type="Proteomes" id="UP000823790"/>
    </source>
</evidence>
<dbReference type="RefSeq" id="WP_209615553.1">
    <property type="nucleotide sequence ID" value="NZ_JAGJRS010000007.1"/>
</dbReference>
<name>A0ABS4DJP9_9GAMM</name>
<keyword evidence="2" id="KW-1185">Reference proteome</keyword>
<evidence type="ECO:0000313" key="1">
    <source>
        <dbReference type="EMBL" id="MBP1473269.1"/>
    </source>
</evidence>
<protein>
    <submittedName>
        <fullName evidence="1">Uncharacterized protein</fullName>
    </submittedName>
</protein>
<dbReference type="EMBL" id="JAGJRS010000007">
    <property type="protein sequence ID" value="MBP1473269.1"/>
    <property type="molecule type" value="Genomic_DNA"/>
</dbReference>
<proteinExistence type="predicted"/>
<dbReference type="Proteomes" id="UP000823790">
    <property type="component" value="Unassembled WGS sequence"/>
</dbReference>
<organism evidence="1 2">
    <name type="scientific">Frateuria flava</name>
    <dbReference type="NCBI Taxonomy" id="2821489"/>
    <lineage>
        <taxon>Bacteria</taxon>
        <taxon>Pseudomonadati</taxon>
        <taxon>Pseudomonadota</taxon>
        <taxon>Gammaproteobacteria</taxon>
        <taxon>Lysobacterales</taxon>
        <taxon>Rhodanobacteraceae</taxon>
        <taxon>Frateuria</taxon>
    </lineage>
</organism>
<comment type="caution">
    <text evidence="1">The sequence shown here is derived from an EMBL/GenBank/DDBJ whole genome shotgun (WGS) entry which is preliminary data.</text>
</comment>
<reference evidence="1 2" key="1">
    <citation type="submission" date="2021-04" db="EMBL/GenBank/DDBJ databases">
        <authorList>
            <person name="Huq M.A."/>
        </authorList>
    </citation>
    <scope>NUCLEOTIDE SEQUENCE [LARGE SCALE GENOMIC DNA]</scope>
    <source>
        <strain evidence="1 2">MAH-13</strain>
    </source>
</reference>
<sequence length="73" mass="8482">MHVDHIIQADAKTERVRYDGFRAFLLGRDPTRRLADAFARQIVARGEHARYGYAPEADEKVIAQDFYYWVLGP</sequence>